<dbReference type="RefSeq" id="WP_376846441.1">
    <property type="nucleotide sequence ID" value="NZ_JBHSFW010000007.1"/>
</dbReference>
<name>A0ABV9GN30_9BACL</name>
<evidence type="ECO:0000259" key="1">
    <source>
        <dbReference type="Pfam" id="PF09350"/>
    </source>
</evidence>
<dbReference type="PANTHER" id="PTHR39158:SF1">
    <property type="entry name" value="DNAJ HOMOLOG SUBFAMILY C MEMBER 28"/>
    <property type="match status" value="1"/>
</dbReference>
<accession>A0ABV9GN30</accession>
<keyword evidence="3" id="KW-1185">Reference proteome</keyword>
<sequence>MDVFALIAEDKIRTAMKDGEFDHLPGKGKPLKLEDLSSLPEDLRLSYKVLKNAGLIPDEKKNKELLSVNDLIKCCDEEAVAESKQLTKKSLHYDGLADERHWSQSPAFKKYADKLRNKLR</sequence>
<dbReference type="PANTHER" id="PTHR39158">
    <property type="entry name" value="OS08G0560600 PROTEIN"/>
    <property type="match status" value="1"/>
</dbReference>
<evidence type="ECO:0000313" key="3">
    <source>
        <dbReference type="Proteomes" id="UP001596022"/>
    </source>
</evidence>
<reference evidence="3" key="1">
    <citation type="journal article" date="2019" name="Int. J. Syst. Evol. Microbiol.">
        <title>The Global Catalogue of Microorganisms (GCM) 10K type strain sequencing project: providing services to taxonomists for standard genome sequencing and annotation.</title>
        <authorList>
            <consortium name="The Broad Institute Genomics Platform"/>
            <consortium name="The Broad Institute Genome Sequencing Center for Infectious Disease"/>
            <person name="Wu L."/>
            <person name="Ma J."/>
        </authorList>
    </citation>
    <scope>NUCLEOTIDE SEQUENCE [LARGE SCALE GENOMIC DNA]</scope>
    <source>
        <strain evidence="3">CGMCC 1.16306</strain>
    </source>
</reference>
<dbReference type="InterPro" id="IPR018961">
    <property type="entry name" value="DnaJ_homolog_subfam-C_membr-28"/>
</dbReference>
<comment type="caution">
    <text evidence="2">The sequence shown here is derived from an EMBL/GenBank/DDBJ whole genome shotgun (WGS) entry which is preliminary data.</text>
</comment>
<protein>
    <submittedName>
        <fullName evidence="2">DUF1992 domain-containing protein</fullName>
    </submittedName>
</protein>
<dbReference type="InterPro" id="IPR052573">
    <property type="entry name" value="DnaJ_C_subfamily_28"/>
</dbReference>
<feature type="domain" description="DnaJ homologue subfamily C member 28 conserved" evidence="1">
    <location>
        <begin position="7"/>
        <end position="69"/>
    </location>
</feature>
<dbReference type="Proteomes" id="UP001596022">
    <property type="component" value="Unassembled WGS sequence"/>
</dbReference>
<dbReference type="Pfam" id="PF09350">
    <property type="entry name" value="DJC28_CD"/>
    <property type="match status" value="1"/>
</dbReference>
<gene>
    <name evidence="2" type="ORF">ACFO4N_11550</name>
</gene>
<proteinExistence type="predicted"/>
<organism evidence="2 3">
    <name type="scientific">Camelliibacillus cellulosilyticus</name>
    <dbReference type="NCBI Taxonomy" id="2174486"/>
    <lineage>
        <taxon>Bacteria</taxon>
        <taxon>Bacillati</taxon>
        <taxon>Bacillota</taxon>
        <taxon>Bacilli</taxon>
        <taxon>Bacillales</taxon>
        <taxon>Sporolactobacillaceae</taxon>
        <taxon>Camelliibacillus</taxon>
    </lineage>
</organism>
<dbReference type="EMBL" id="JBHSFW010000007">
    <property type="protein sequence ID" value="MFC4619348.1"/>
    <property type="molecule type" value="Genomic_DNA"/>
</dbReference>
<evidence type="ECO:0000313" key="2">
    <source>
        <dbReference type="EMBL" id="MFC4619348.1"/>
    </source>
</evidence>